<evidence type="ECO:0000313" key="1">
    <source>
        <dbReference type="EMBL" id="MFC1415813.1"/>
    </source>
</evidence>
<keyword evidence="2" id="KW-1185">Reference proteome</keyword>
<proteinExistence type="predicted"/>
<reference evidence="1 2" key="1">
    <citation type="submission" date="2024-09" db="EMBL/GenBank/DDBJ databases">
        <authorList>
            <person name="Lee S.D."/>
        </authorList>
    </citation>
    <scope>NUCLEOTIDE SEQUENCE [LARGE SCALE GENOMIC DNA]</scope>
    <source>
        <strain evidence="1 2">N8-3</strain>
    </source>
</reference>
<evidence type="ECO:0000313" key="2">
    <source>
        <dbReference type="Proteomes" id="UP001592531"/>
    </source>
</evidence>
<sequence>MPGEDACPHADGVGTYRFYGMDGLFAAQLIGVHPSCDTVARAAADEMERRSGGSLLIVEIRRRDPDGWVTIQR</sequence>
<dbReference type="Proteomes" id="UP001592531">
    <property type="component" value="Unassembled WGS sequence"/>
</dbReference>
<dbReference type="EMBL" id="JBHFAB010000002">
    <property type="protein sequence ID" value="MFC1415813.1"/>
    <property type="molecule type" value="Genomic_DNA"/>
</dbReference>
<organism evidence="1 2">
    <name type="scientific">Streptacidiphilus cavernicola</name>
    <dbReference type="NCBI Taxonomy" id="3342716"/>
    <lineage>
        <taxon>Bacteria</taxon>
        <taxon>Bacillati</taxon>
        <taxon>Actinomycetota</taxon>
        <taxon>Actinomycetes</taxon>
        <taxon>Kitasatosporales</taxon>
        <taxon>Streptomycetaceae</taxon>
        <taxon>Streptacidiphilus</taxon>
    </lineage>
</organism>
<comment type="caution">
    <text evidence="1">The sequence shown here is derived from an EMBL/GenBank/DDBJ whole genome shotgun (WGS) entry which is preliminary data.</text>
</comment>
<protein>
    <submittedName>
        <fullName evidence="1">Uncharacterized protein</fullName>
    </submittedName>
</protein>
<gene>
    <name evidence="1" type="ORF">ACEZDE_04010</name>
</gene>
<dbReference type="RefSeq" id="WP_380532155.1">
    <property type="nucleotide sequence ID" value="NZ_JBHFAB010000002.1"/>
</dbReference>
<name>A0ABV6VQG2_9ACTN</name>
<accession>A0ABV6VQG2</accession>